<organism evidence="1">
    <name type="scientific">Mucor ambiguus</name>
    <dbReference type="NCBI Taxonomy" id="91626"/>
    <lineage>
        <taxon>Eukaryota</taxon>
        <taxon>Fungi</taxon>
        <taxon>Fungi incertae sedis</taxon>
        <taxon>Mucoromycota</taxon>
        <taxon>Mucoromycotina</taxon>
        <taxon>Mucoromycetes</taxon>
        <taxon>Mucorales</taxon>
        <taxon>Mucorineae</taxon>
        <taxon>Mucoraceae</taxon>
        <taxon>Mucor</taxon>
    </lineage>
</organism>
<dbReference type="EMBL" id="DF836538">
    <property type="protein sequence ID" value="GAN09181.1"/>
    <property type="molecule type" value="Genomic_DNA"/>
</dbReference>
<gene>
    <name evidence="1" type="ORF">MAM1_0249c08703</name>
</gene>
<proteinExistence type="predicted"/>
<evidence type="ECO:0000313" key="1">
    <source>
        <dbReference type="EMBL" id="GAN09181.1"/>
    </source>
</evidence>
<dbReference type="AlphaFoldDB" id="A0A0C9MET2"/>
<protein>
    <submittedName>
        <fullName evidence="1">Uncharacterized protein</fullName>
    </submittedName>
</protein>
<accession>A0A0C9MET2</accession>
<dbReference type="Proteomes" id="UP000053815">
    <property type="component" value="Unassembled WGS sequence"/>
</dbReference>
<reference evidence="1" key="1">
    <citation type="submission" date="2014-09" db="EMBL/GenBank/DDBJ databases">
        <title>Draft genome sequence of an oleaginous Mucoromycotina fungus Mucor ambiguus NBRC6742.</title>
        <authorList>
            <person name="Takeda I."/>
            <person name="Yamane N."/>
            <person name="Morita T."/>
            <person name="Tamano K."/>
            <person name="Machida M."/>
            <person name="Baker S."/>
            <person name="Koike H."/>
        </authorList>
    </citation>
    <scope>NUCLEOTIDE SEQUENCE</scope>
    <source>
        <strain evidence="1">NBRC 6742</strain>
    </source>
</reference>
<sequence length="128" mass="14395">MEDRNCLKIRFNSPNWETKLGSLEWFGVHNVFAAFFKREIRASTIQSTVAIETTVKVIGHANSLLDIATNDSFKDENKSDVADSKANNNGTANAVEAKVINGHSEQEAIDQMMLPYLQLQNTVKFEYI</sequence>
<name>A0A0C9MET2_9FUNG</name>
<keyword evidence="2" id="KW-1185">Reference proteome</keyword>
<evidence type="ECO:0000313" key="2">
    <source>
        <dbReference type="Proteomes" id="UP000053815"/>
    </source>
</evidence>